<dbReference type="EMBL" id="LPUR01000011">
    <property type="protein sequence ID" value="KXH83256.1"/>
    <property type="molecule type" value="Genomic_DNA"/>
</dbReference>
<dbReference type="InterPro" id="IPR036034">
    <property type="entry name" value="PDZ_sf"/>
</dbReference>
<dbReference type="Gene3D" id="2.40.70.10">
    <property type="entry name" value="Acid Proteases"/>
    <property type="match status" value="2"/>
</dbReference>
<accession>A0A135WEB9</accession>
<dbReference type="OrthoDB" id="5166556at2"/>
<dbReference type="RefSeq" id="WP_062651638.1">
    <property type="nucleotide sequence ID" value="NZ_LPUR01000011.1"/>
</dbReference>
<name>A0A135WEB9_9FLAO</name>
<proteinExistence type="predicted"/>
<sequence>MKSVIRKTGLLFTFLCAIGLYAQQIKLPCEFSKDKKSIFIKLPMENQKDSLLFFFDTGAGTTMLDKKVAEKYGLKSNYRTEVSGAGGKKLYEVLIKQKIFLDKNNFISGANIVLDDLSRLNSLYEKKFDGIIGAAILNNYLTKIDFETRTMNLYNFEDSLDYAGYEKIGFEFFSGIPKFPISFELKNGEKFSGDILFDSGAGLSILVNTPYKEKNGLLDKMGKTINYSSSNLSNKTRYDRGLIKSIRLGNTTIKNKNITISLASDKQGVSSSEDLLGILGSEIINRFNFILDYKNKNLYLRPNHLFDDDFDKLVSPLALKYSEDRSEIIISNVKENTNASKKGLKEGQKIISINDIVSKDIYVYEQLLKQENKKVIIKYLDNNNEIKTVKFKLKKLL</sequence>
<reference evidence="2" key="1">
    <citation type="submission" date="2015-12" db="EMBL/GenBank/DDBJ databases">
        <title>Genome sequence of a biocontrol rhizobacterium Chryseobacterium kwangjuense strain KJ1R5 isolated from pepper (Capsicum annuum L.).</title>
        <authorList>
            <person name="Jeong J.-J."/>
            <person name="Park H."/>
            <person name="Mannaa M."/>
            <person name="Sang M.K."/>
            <person name="Choi I.-G."/>
            <person name="Kim K.D."/>
        </authorList>
    </citation>
    <scope>NUCLEOTIDE SEQUENCE [LARGE SCALE GENOMIC DNA]</scope>
    <source>
        <strain evidence="2">KJ1R5</strain>
    </source>
</reference>
<dbReference type="InterPro" id="IPR021109">
    <property type="entry name" value="Peptidase_aspartic_dom_sf"/>
</dbReference>
<protein>
    <recommendedName>
        <fullName evidence="3">PDZ domain-containing protein</fullName>
    </recommendedName>
</protein>
<dbReference type="Proteomes" id="UP000070513">
    <property type="component" value="Unassembled WGS sequence"/>
</dbReference>
<evidence type="ECO:0008006" key="3">
    <source>
        <dbReference type="Google" id="ProtNLM"/>
    </source>
</evidence>
<reference evidence="1 2" key="2">
    <citation type="journal article" date="2016" name="Genome Announc.">
        <title>Draft Genome Sequence of a Biocontrol Rhizobacterium, Chryseobacterium kwangjuense Strain KJ1R5, Isolated from Pepper (Capsicum annuum).</title>
        <authorList>
            <person name="Jeong J.J."/>
            <person name="Park H."/>
            <person name="Park B.H."/>
            <person name="Mannaa M."/>
            <person name="Sang M.K."/>
            <person name="Choi I.G."/>
            <person name="Kim K.D."/>
        </authorList>
    </citation>
    <scope>NUCLEOTIDE SEQUENCE [LARGE SCALE GENOMIC DNA]</scope>
    <source>
        <strain evidence="1 2">KJ1R5</strain>
    </source>
</reference>
<gene>
    <name evidence="1" type="ORF">AU378_12635</name>
</gene>
<evidence type="ECO:0000313" key="2">
    <source>
        <dbReference type="Proteomes" id="UP000070513"/>
    </source>
</evidence>
<organism evidence="1 2">
    <name type="scientific">Chryseobacterium kwangjuense</name>
    <dbReference type="NCBI Taxonomy" id="267125"/>
    <lineage>
        <taxon>Bacteria</taxon>
        <taxon>Pseudomonadati</taxon>
        <taxon>Bacteroidota</taxon>
        <taxon>Flavobacteriia</taxon>
        <taxon>Flavobacteriales</taxon>
        <taxon>Weeksellaceae</taxon>
        <taxon>Chryseobacterium group</taxon>
        <taxon>Chryseobacterium</taxon>
    </lineage>
</organism>
<evidence type="ECO:0000313" key="1">
    <source>
        <dbReference type="EMBL" id="KXH83256.1"/>
    </source>
</evidence>
<dbReference type="Pfam" id="PF13650">
    <property type="entry name" value="Asp_protease_2"/>
    <property type="match status" value="1"/>
</dbReference>
<dbReference type="Gene3D" id="2.30.42.10">
    <property type="match status" value="1"/>
</dbReference>
<comment type="caution">
    <text evidence="1">The sequence shown here is derived from an EMBL/GenBank/DDBJ whole genome shotgun (WGS) entry which is preliminary data.</text>
</comment>
<dbReference type="SUPFAM" id="SSF50630">
    <property type="entry name" value="Acid proteases"/>
    <property type="match status" value="1"/>
</dbReference>
<dbReference type="AlphaFoldDB" id="A0A135WEB9"/>
<dbReference type="SUPFAM" id="SSF50156">
    <property type="entry name" value="PDZ domain-like"/>
    <property type="match status" value="1"/>
</dbReference>